<evidence type="ECO:0000313" key="2">
    <source>
        <dbReference type="EMBL" id="GGE42325.1"/>
    </source>
</evidence>
<proteinExistence type="inferred from homology"/>
<keyword evidence="3" id="KW-1185">Reference proteome</keyword>
<sequence>MQIKQFEIWIADLNPRIGTEPGKKRLVLVVQTNLLNQVPHPSTIICPITTNIKKESEILRVHLKKGTANLYEDCDVMVDQIRSIDNNRLTTKIGALPKDSIKLIKENIKIVMDLD</sequence>
<evidence type="ECO:0000256" key="1">
    <source>
        <dbReference type="PIRNR" id="PIRNR033490"/>
    </source>
</evidence>
<dbReference type="PANTHER" id="PTHR33988">
    <property type="entry name" value="ENDORIBONUCLEASE MAZF-RELATED"/>
    <property type="match status" value="1"/>
</dbReference>
<keyword evidence="1" id="KW-0255">Endonuclease</keyword>
<comment type="similarity">
    <text evidence="1">Belongs to the PemK/MazF family.</text>
</comment>
<dbReference type="InterPro" id="IPR003477">
    <property type="entry name" value="PemK-like"/>
</dbReference>
<dbReference type="InterPro" id="IPR011067">
    <property type="entry name" value="Plasmid_toxin/cell-grow_inhib"/>
</dbReference>
<dbReference type="EMBL" id="BMGM01000011">
    <property type="protein sequence ID" value="GGE42325.1"/>
    <property type="molecule type" value="Genomic_DNA"/>
</dbReference>
<keyword evidence="1" id="KW-0378">Hydrolase</keyword>
<dbReference type="EC" id="3.1.-.-" evidence="1"/>
<keyword evidence="1" id="KW-0540">Nuclease</keyword>
<organism evidence="2 3">
    <name type="scientific">Psychroflexus planctonicus</name>
    <dbReference type="NCBI Taxonomy" id="1526575"/>
    <lineage>
        <taxon>Bacteria</taxon>
        <taxon>Pseudomonadati</taxon>
        <taxon>Bacteroidota</taxon>
        <taxon>Flavobacteriia</taxon>
        <taxon>Flavobacteriales</taxon>
        <taxon>Flavobacteriaceae</taxon>
        <taxon>Psychroflexus</taxon>
    </lineage>
</organism>
<comment type="function">
    <text evidence="1">Toxic component of a type II toxin-antitoxin (TA) system.</text>
</comment>
<comment type="caution">
    <text evidence="2">The sequence shown here is derived from an EMBL/GenBank/DDBJ whole genome shotgun (WGS) entry which is preliminary data.</text>
</comment>
<gene>
    <name evidence="2" type="ORF">GCM10010832_22840</name>
</gene>
<dbReference type="PIRSF" id="PIRSF033490">
    <property type="entry name" value="MazF"/>
    <property type="match status" value="1"/>
</dbReference>
<protein>
    <recommendedName>
        <fullName evidence="1">mRNA interferase</fullName>
        <ecNumber evidence="1">3.1.-.-</ecNumber>
    </recommendedName>
</protein>
<accession>A0ABQ1SL93</accession>
<name>A0ABQ1SL93_9FLAO</name>
<evidence type="ECO:0000313" key="3">
    <source>
        <dbReference type="Proteomes" id="UP000599179"/>
    </source>
</evidence>
<dbReference type="Proteomes" id="UP000599179">
    <property type="component" value="Unassembled WGS sequence"/>
</dbReference>
<dbReference type="Gene3D" id="2.30.30.110">
    <property type="match status" value="1"/>
</dbReference>
<dbReference type="PANTHER" id="PTHR33988:SF2">
    <property type="entry name" value="ENDORIBONUCLEASE MAZF"/>
    <property type="match status" value="1"/>
</dbReference>
<reference evidence="3" key="1">
    <citation type="journal article" date="2019" name="Int. J. Syst. Evol. Microbiol.">
        <title>The Global Catalogue of Microorganisms (GCM) 10K type strain sequencing project: providing services to taxonomists for standard genome sequencing and annotation.</title>
        <authorList>
            <consortium name="The Broad Institute Genomics Platform"/>
            <consortium name="The Broad Institute Genome Sequencing Center for Infectious Disease"/>
            <person name="Wu L."/>
            <person name="Ma J."/>
        </authorList>
    </citation>
    <scope>NUCLEOTIDE SEQUENCE [LARGE SCALE GENOMIC DNA]</scope>
    <source>
        <strain evidence="3">CGMCC 1.12931</strain>
    </source>
</reference>
<dbReference type="RefSeq" id="WP_188459274.1">
    <property type="nucleotide sequence ID" value="NZ_BMGM01000011.1"/>
</dbReference>
<dbReference type="SUPFAM" id="SSF50118">
    <property type="entry name" value="Cell growth inhibitor/plasmid maintenance toxic component"/>
    <property type="match status" value="1"/>
</dbReference>
<dbReference type="Pfam" id="PF02452">
    <property type="entry name" value="PemK_toxin"/>
    <property type="match status" value="1"/>
</dbReference>